<dbReference type="Proteomes" id="UP000007735">
    <property type="component" value="Plasmid pSfHH103b"/>
</dbReference>
<sequence>MIAFYGERAVFVDGRIDQRLTALADESGNIKAFFNRRFHDKGVDWQRLVYFQTVSTKRWGQRKRGLANLHFHALIILPDRQSYKQVREKLELVFGKAGNMGGKIQFKIRKPDWQTSYTFNRVTAKGPLGKILYVQQGMGGTFNDLKLNENGKRSRKAPIERLRCNKQATGLARGVPSNFNAKATLCDHVSTDAGRRAFSSWLKEERQRLRELKRRAAGVTLPKTPAILTPESEVAG</sequence>
<accession>G9ABR2</accession>
<evidence type="ECO:0000313" key="2">
    <source>
        <dbReference type="Proteomes" id="UP000007735"/>
    </source>
</evidence>
<gene>
    <name evidence="1" type="ordered locus">SFHH103_04000</name>
</gene>
<dbReference type="AlphaFoldDB" id="G9ABR2"/>
<protein>
    <submittedName>
        <fullName evidence="1">Uncharacterized protein</fullName>
    </submittedName>
</protein>
<evidence type="ECO:0000313" key="1">
    <source>
        <dbReference type="EMBL" id="CCE98491.1"/>
    </source>
</evidence>
<reference evidence="1 2" key="1">
    <citation type="journal article" date="2012" name="J. Bacteriol.">
        <title>Genome sequence of the soybean symbiont Sinorhizobium fredii HH103.</title>
        <authorList>
            <person name="Weidner S."/>
            <person name="Becker A."/>
            <person name="Bonilla I."/>
            <person name="Jaenicke S."/>
            <person name="Lloret J."/>
            <person name="Margaret I."/>
            <person name="Puhler A."/>
            <person name="Ruiz-Sainz J.E."/>
            <person name="Schneiker-Bekel S."/>
            <person name="Szczepanowski R."/>
            <person name="Vinardell J.M."/>
            <person name="Zehner S."/>
            <person name="Gottfert M."/>
        </authorList>
    </citation>
    <scope>NUCLEOTIDE SEQUENCE [LARGE SCALE GENOMIC DNA]</scope>
    <source>
        <strain evidence="1 2">HH103</strain>
        <plasmid evidence="2">pSfHH103b</plasmid>
    </source>
</reference>
<organism evidence="1 2">
    <name type="scientific">Sinorhizobium fredii (strain HH103)</name>
    <dbReference type="NCBI Taxonomy" id="1117943"/>
    <lineage>
        <taxon>Bacteria</taxon>
        <taxon>Pseudomonadati</taxon>
        <taxon>Pseudomonadota</taxon>
        <taxon>Alphaproteobacteria</taxon>
        <taxon>Hyphomicrobiales</taxon>
        <taxon>Rhizobiaceae</taxon>
        <taxon>Sinorhizobium/Ensifer group</taxon>
        <taxon>Sinorhizobium</taxon>
    </lineage>
</organism>
<name>G9ABR2_SINF1</name>
<dbReference type="EMBL" id="HE616892">
    <property type="protein sequence ID" value="CCE98491.1"/>
    <property type="molecule type" value="Genomic_DNA"/>
</dbReference>
<keyword evidence="1" id="KW-0614">Plasmid</keyword>
<proteinExistence type="predicted"/>
<geneLocation type="plasmid" evidence="1 2">
    <name>pSfHH103b</name>
</geneLocation>
<dbReference type="PATRIC" id="fig|380.5.peg.4219"/>
<dbReference type="KEGG" id="sfh:SFHH103_04000"/>
<dbReference type="HOGENOM" id="CLU_1174663_0_0_5"/>